<name>A0A7K4MLT1_9ARCH</name>
<evidence type="ECO:0000313" key="2">
    <source>
        <dbReference type="Proteomes" id="UP000568446"/>
    </source>
</evidence>
<keyword evidence="1" id="KW-0378">Hydrolase</keyword>
<dbReference type="GO" id="GO:0003677">
    <property type="term" value="F:DNA binding"/>
    <property type="evidence" value="ECO:0007669"/>
    <property type="project" value="InterPro"/>
</dbReference>
<dbReference type="Pfam" id="PF09521">
    <property type="entry name" value="RE_NgoPII"/>
    <property type="match status" value="1"/>
</dbReference>
<keyword evidence="1" id="KW-0540">Nuclease</keyword>
<dbReference type="AlphaFoldDB" id="A0A7K4MLT1"/>
<evidence type="ECO:0000313" key="1">
    <source>
        <dbReference type="EMBL" id="NWJ30157.1"/>
    </source>
</evidence>
<reference evidence="1 2" key="1">
    <citation type="journal article" date="2019" name="Environ. Microbiol.">
        <title>Genomics insights into ecotype formation of ammonia-oxidizing archaea in the deep ocean.</title>
        <authorList>
            <person name="Wang Y."/>
            <person name="Huang J.M."/>
            <person name="Cui G.J."/>
            <person name="Nunoura T."/>
            <person name="Takaki Y."/>
            <person name="Li W.L."/>
            <person name="Li J."/>
            <person name="Gao Z.M."/>
            <person name="Takai K."/>
            <person name="Zhang A.Q."/>
            <person name="Stepanauskas R."/>
        </authorList>
    </citation>
    <scope>NUCLEOTIDE SEQUENCE [LARGE SCALE GENOMIC DNA]</scope>
    <source>
        <strain evidence="1 2">C4</strain>
    </source>
</reference>
<proteinExistence type="predicted"/>
<dbReference type="GO" id="GO:0009036">
    <property type="term" value="F:type II site-specific deoxyribonuclease activity"/>
    <property type="evidence" value="ECO:0007669"/>
    <property type="project" value="InterPro"/>
</dbReference>
<protein>
    <submittedName>
        <fullName evidence="1">NgoPII family restriction endonuclease</fullName>
    </submittedName>
</protein>
<organism evidence="1 2">
    <name type="scientific">Marine Group I thaumarchaeote</name>
    <dbReference type="NCBI Taxonomy" id="2511932"/>
    <lineage>
        <taxon>Archaea</taxon>
        <taxon>Nitrososphaerota</taxon>
        <taxon>Marine Group I</taxon>
    </lineage>
</organism>
<dbReference type="GO" id="GO:0009307">
    <property type="term" value="P:DNA restriction-modification system"/>
    <property type="evidence" value="ECO:0007669"/>
    <property type="project" value="InterPro"/>
</dbReference>
<dbReference type="Proteomes" id="UP000568446">
    <property type="component" value="Unassembled WGS sequence"/>
</dbReference>
<gene>
    <name evidence="1" type="ORF">HX850_04500</name>
</gene>
<dbReference type="EMBL" id="JACATK010000030">
    <property type="protein sequence ID" value="NWJ30157.1"/>
    <property type="molecule type" value="Genomic_DNA"/>
</dbReference>
<dbReference type="InterPro" id="IPR019046">
    <property type="entry name" value="Restrct_endonuc_II_NgoPII"/>
</dbReference>
<sequence length="279" mass="31816">MNHLIAICNIVECTDFTLGKKEGYIPNIVSAQGTPLETFVRAVFCGIPGKPDSFLNLDEVFVYTGAVNSPPDAMIKDEGDAVEIKKVEKQKSDIVLNSSLPKTKIFADDKMINSSAKECEEWKSRDLLYVVGHVPKGEKRVKSLFFFYGDCYAKENKFYKGKFEEIKSRVTSTGEISSEGNEYGTLKNVDGLENGVYMRVRPINGMYSPWKIFEDHVELEEYSKFLMVSVMRKSKYESFPKEDRERLEKLPIEKNEIEIVNPDSPDEKIKAIIIKFSIK</sequence>
<comment type="caution">
    <text evidence="1">The sequence shown here is derived from an EMBL/GenBank/DDBJ whole genome shotgun (WGS) entry which is preliminary data.</text>
</comment>
<accession>A0A7K4MLT1</accession>
<keyword evidence="1" id="KW-0255">Endonuclease</keyword>